<sequence length="75" mass="8006">MFSAAADPNEIATAAGRAPSNRFAHSLAQEETRSSLFPFASLTKARETPNNLSVELFGDVGARWDGPSDAGIVRR</sequence>
<gene>
    <name evidence="2" type="ORF">GCM10025751_07810</name>
</gene>
<evidence type="ECO:0000256" key="1">
    <source>
        <dbReference type="SAM" id="MobiDB-lite"/>
    </source>
</evidence>
<proteinExistence type="predicted"/>
<reference evidence="2 3" key="1">
    <citation type="journal article" date="2019" name="Int. J. Syst. Evol. Microbiol.">
        <title>The Global Catalogue of Microorganisms (GCM) 10K type strain sequencing project: providing services to taxonomists for standard genome sequencing and annotation.</title>
        <authorList>
            <consortium name="The Broad Institute Genomics Platform"/>
            <consortium name="The Broad Institute Genome Sequencing Center for Infectious Disease"/>
            <person name="Wu L."/>
            <person name="Ma J."/>
        </authorList>
    </citation>
    <scope>NUCLEOTIDE SEQUENCE [LARGE SCALE GENOMIC DNA]</scope>
    <source>
        <strain evidence="2 3">JCM 17504</strain>
    </source>
</reference>
<name>A0AAV3UD71_9EURY</name>
<comment type="caution">
    <text evidence="2">The sequence shown here is derived from an EMBL/GenBank/DDBJ whole genome shotgun (WGS) entry which is preliminary data.</text>
</comment>
<organism evidence="2 3">
    <name type="scientific">Haladaptatus pallidirubidus</name>
    <dbReference type="NCBI Taxonomy" id="1008152"/>
    <lineage>
        <taxon>Archaea</taxon>
        <taxon>Methanobacteriati</taxon>
        <taxon>Methanobacteriota</taxon>
        <taxon>Stenosarchaea group</taxon>
        <taxon>Halobacteria</taxon>
        <taxon>Halobacteriales</taxon>
        <taxon>Haladaptataceae</taxon>
        <taxon>Haladaptatus</taxon>
    </lineage>
</organism>
<evidence type="ECO:0000313" key="3">
    <source>
        <dbReference type="Proteomes" id="UP001501729"/>
    </source>
</evidence>
<dbReference type="AlphaFoldDB" id="A0AAV3UD71"/>
<keyword evidence="3" id="KW-1185">Reference proteome</keyword>
<feature type="region of interest" description="Disordered" evidence="1">
    <location>
        <begin position="1"/>
        <end position="22"/>
    </location>
</feature>
<protein>
    <submittedName>
        <fullName evidence="2">Uncharacterized protein</fullName>
    </submittedName>
</protein>
<evidence type="ECO:0000313" key="2">
    <source>
        <dbReference type="EMBL" id="GAA5043287.1"/>
    </source>
</evidence>
<dbReference type="EMBL" id="BAABKX010000001">
    <property type="protein sequence ID" value="GAA5043287.1"/>
    <property type="molecule type" value="Genomic_DNA"/>
</dbReference>
<dbReference type="RefSeq" id="WP_345409776.1">
    <property type="nucleotide sequence ID" value="NZ_BAABKX010000001.1"/>
</dbReference>
<dbReference type="Proteomes" id="UP001501729">
    <property type="component" value="Unassembled WGS sequence"/>
</dbReference>
<accession>A0AAV3UD71</accession>